<dbReference type="Gene3D" id="3.30.70.1290">
    <property type="entry name" value="Transposase IS200-like"/>
    <property type="match status" value="1"/>
</dbReference>
<dbReference type="PANTHER" id="PTHR36966:SF1">
    <property type="entry name" value="REP-ASSOCIATED TYROSINE TRANSPOSASE"/>
    <property type="match status" value="1"/>
</dbReference>
<dbReference type="EMBL" id="FOFB01000037">
    <property type="protein sequence ID" value="SER35639.1"/>
    <property type="molecule type" value="Genomic_DNA"/>
</dbReference>
<dbReference type="InParanoid" id="A0A1H9NJ01"/>
<feature type="domain" description="Transposase IS200-like" evidence="1">
    <location>
        <begin position="8"/>
        <end position="188"/>
    </location>
</feature>
<dbReference type="InterPro" id="IPR052715">
    <property type="entry name" value="RAYT_transposase"/>
</dbReference>
<dbReference type="OrthoDB" id="9794403at2"/>
<name>A0A1H9NJ01_9BACT</name>
<reference evidence="3" key="1">
    <citation type="submission" date="2016-10" db="EMBL/GenBank/DDBJ databases">
        <authorList>
            <person name="Varghese N."/>
            <person name="Submissions S."/>
        </authorList>
    </citation>
    <scope>NUCLEOTIDE SEQUENCE [LARGE SCALE GENOMIC DNA]</scope>
    <source>
        <strain evidence="3">DSM 24740</strain>
    </source>
</reference>
<dbReference type="GO" id="GO:0043565">
    <property type="term" value="F:sequence-specific DNA binding"/>
    <property type="evidence" value="ECO:0007669"/>
    <property type="project" value="TreeGrafter"/>
</dbReference>
<protein>
    <submittedName>
        <fullName evidence="2">Type I restriction enzyme, R subunit</fullName>
    </submittedName>
</protein>
<dbReference type="Proteomes" id="UP000199021">
    <property type="component" value="Unassembled WGS sequence"/>
</dbReference>
<sequence length="217" mass="25253">MARIHDNLTQFPYHISYRLFGSVPKSELANLTFQRDQQLSLLAEDLVRLPDHLRQETSFKEKHEINARYELAVEKALHNKNTPGPRHLSRPDLAKIVLDSWLNMQERGLIYVYAICVMSNHVHAIIRAPDGTEESSLPAVMKSHKGFTARKINKLLNKTFNSFWEPDYFDRRVRTGKFNTVMWYVLNNPVTAGLIKDWKDWPHTYLNPDFSSLFGGE</sequence>
<dbReference type="GO" id="GO:0006313">
    <property type="term" value="P:DNA transposition"/>
    <property type="evidence" value="ECO:0007669"/>
    <property type="project" value="InterPro"/>
</dbReference>
<dbReference type="Pfam" id="PF01797">
    <property type="entry name" value="Y1_Tnp"/>
    <property type="match status" value="1"/>
</dbReference>
<evidence type="ECO:0000259" key="1">
    <source>
        <dbReference type="SMART" id="SM01321"/>
    </source>
</evidence>
<dbReference type="InterPro" id="IPR002686">
    <property type="entry name" value="Transposase_17"/>
</dbReference>
<accession>A0A1H9NJ01</accession>
<dbReference type="RefSeq" id="WP_139212050.1">
    <property type="nucleotide sequence ID" value="NZ_FOFB01000037.1"/>
</dbReference>
<gene>
    <name evidence="2" type="ORF">SAMN05444359_13716</name>
</gene>
<dbReference type="STRING" id="478744.SAMN05444359_13716"/>
<dbReference type="PANTHER" id="PTHR36966">
    <property type="entry name" value="REP-ASSOCIATED TYROSINE TRANSPOSASE"/>
    <property type="match status" value="1"/>
</dbReference>
<dbReference type="SMART" id="SM01321">
    <property type="entry name" value="Y1_Tnp"/>
    <property type="match status" value="1"/>
</dbReference>
<dbReference type="InterPro" id="IPR036515">
    <property type="entry name" value="Transposase_17_sf"/>
</dbReference>
<evidence type="ECO:0000313" key="3">
    <source>
        <dbReference type="Proteomes" id="UP000199021"/>
    </source>
</evidence>
<dbReference type="SUPFAM" id="SSF143422">
    <property type="entry name" value="Transposase IS200-like"/>
    <property type="match status" value="1"/>
</dbReference>
<proteinExistence type="predicted"/>
<dbReference type="AlphaFoldDB" id="A0A1H9NJ01"/>
<keyword evidence="3" id="KW-1185">Reference proteome</keyword>
<organism evidence="2 3">
    <name type="scientific">Neolewinella agarilytica</name>
    <dbReference type="NCBI Taxonomy" id="478744"/>
    <lineage>
        <taxon>Bacteria</taxon>
        <taxon>Pseudomonadati</taxon>
        <taxon>Bacteroidota</taxon>
        <taxon>Saprospiria</taxon>
        <taxon>Saprospirales</taxon>
        <taxon>Lewinellaceae</taxon>
        <taxon>Neolewinella</taxon>
    </lineage>
</organism>
<dbReference type="GO" id="GO:0004803">
    <property type="term" value="F:transposase activity"/>
    <property type="evidence" value="ECO:0007669"/>
    <property type="project" value="InterPro"/>
</dbReference>
<evidence type="ECO:0000313" key="2">
    <source>
        <dbReference type="EMBL" id="SER35639.1"/>
    </source>
</evidence>